<name>A0A6S6QSR6_9FIRM</name>
<evidence type="ECO:0000313" key="2">
    <source>
        <dbReference type="Proteomes" id="UP000515561"/>
    </source>
</evidence>
<evidence type="ECO:0000313" key="1">
    <source>
        <dbReference type="EMBL" id="BCJ92676.1"/>
    </source>
</evidence>
<gene>
    <name evidence="1" type="ORF">acsn021_02450</name>
</gene>
<dbReference type="Proteomes" id="UP000515561">
    <property type="component" value="Chromosome"/>
</dbReference>
<organism evidence="1 2">
    <name type="scientific">Anaerocolumna cellulosilytica</name>
    <dbReference type="NCBI Taxonomy" id="433286"/>
    <lineage>
        <taxon>Bacteria</taxon>
        <taxon>Bacillati</taxon>
        <taxon>Bacillota</taxon>
        <taxon>Clostridia</taxon>
        <taxon>Lachnospirales</taxon>
        <taxon>Lachnospiraceae</taxon>
        <taxon>Anaerocolumna</taxon>
    </lineage>
</organism>
<proteinExistence type="predicted"/>
<reference evidence="1 2" key="1">
    <citation type="journal article" date="2016" name="Int. J. Syst. Evol. Microbiol.">
        <title>Descriptions of Anaerotaenia torta gen. nov., sp. nov. and Anaerocolumna cellulosilytica gen. nov., sp. nov. isolated from a methanogenic reactor of cattle waste.</title>
        <authorList>
            <person name="Uek A."/>
            <person name="Ohtaki Y."/>
            <person name="Kaku N."/>
            <person name="Ueki K."/>
        </authorList>
    </citation>
    <scope>NUCLEOTIDE SEQUENCE [LARGE SCALE GENOMIC DNA]</scope>
    <source>
        <strain evidence="1 2">SN021</strain>
    </source>
</reference>
<sequence>MNWLVSKMLKVNHDYRYESGVDYYTGRVVGDVLSMLGGSGSIVSGIGTIVTSITGGGAITVSSGGTLVLGGGAIVVEGVIAGTAQVTYGGVVLEASAKNFGNDLNKLREASNKGGFKFPKSNSDMKKVFGVNDKVFHKQIKPEIIRQINKDPVYSKEFRKMGNNPDIGVDDFGNIVLKDVRTQKTLQTNWSFKSFIP</sequence>
<accession>A0A6S6QSR6</accession>
<dbReference type="AlphaFoldDB" id="A0A6S6QSR6"/>
<dbReference type="KEGG" id="acel:acsn021_02450"/>
<protein>
    <submittedName>
        <fullName evidence="1">Uncharacterized protein</fullName>
    </submittedName>
</protein>
<keyword evidence="2" id="KW-1185">Reference proteome</keyword>
<dbReference type="EMBL" id="AP023367">
    <property type="protein sequence ID" value="BCJ92676.1"/>
    <property type="molecule type" value="Genomic_DNA"/>
</dbReference>